<organism evidence="7 8">
    <name type="scientific">Cyanidioschyzon merolae (strain NIES-3377 / 10D)</name>
    <name type="common">Unicellular red alga</name>
    <dbReference type="NCBI Taxonomy" id="280699"/>
    <lineage>
        <taxon>Eukaryota</taxon>
        <taxon>Rhodophyta</taxon>
        <taxon>Bangiophyceae</taxon>
        <taxon>Cyanidiales</taxon>
        <taxon>Cyanidiaceae</taxon>
        <taxon>Cyanidioschyzon</taxon>
    </lineage>
</organism>
<dbReference type="InterPro" id="IPR035808">
    <property type="entry name" value="Ribosomal_uL30_euk_arc"/>
</dbReference>
<evidence type="ECO:0000256" key="3">
    <source>
        <dbReference type="ARBA" id="ARBA00023274"/>
    </source>
</evidence>
<dbReference type="GO" id="GO:0000463">
    <property type="term" value="P:maturation of LSU-rRNA from tricistronic rRNA transcript (SSU-rRNA, 5.8S rRNA, LSU-rRNA)"/>
    <property type="evidence" value="ECO:0007669"/>
    <property type="project" value="TreeGrafter"/>
</dbReference>
<evidence type="ECO:0000259" key="6">
    <source>
        <dbReference type="Pfam" id="PF08079"/>
    </source>
</evidence>
<name>M1V9N2_CYAM1</name>
<dbReference type="GeneID" id="16995800"/>
<feature type="compositionally biased region" description="Basic residues" evidence="4">
    <location>
        <begin position="20"/>
        <end position="35"/>
    </location>
</feature>
<dbReference type="InterPro" id="IPR016082">
    <property type="entry name" value="Ribosomal_uL30_ferredoxin-like"/>
</dbReference>
<dbReference type="InterPro" id="IPR018038">
    <property type="entry name" value="Ribosomal_uL30_CS"/>
</dbReference>
<dbReference type="PANTHER" id="PTHR11524">
    <property type="entry name" value="60S RIBOSOMAL PROTEIN L7"/>
    <property type="match status" value="1"/>
</dbReference>
<dbReference type="KEGG" id="cme:CYME_CMO310C"/>
<dbReference type="AlphaFoldDB" id="M1V9N2"/>
<evidence type="ECO:0000256" key="4">
    <source>
        <dbReference type="SAM" id="MobiDB-lite"/>
    </source>
</evidence>
<accession>M1V9N2</accession>
<dbReference type="STRING" id="280699.M1V9N2"/>
<dbReference type="Proteomes" id="UP000007014">
    <property type="component" value="Chromosome 15"/>
</dbReference>
<dbReference type="Pfam" id="PF00327">
    <property type="entry name" value="Ribosomal_L30"/>
    <property type="match status" value="1"/>
</dbReference>
<evidence type="ECO:0000256" key="1">
    <source>
        <dbReference type="ARBA" id="ARBA00007594"/>
    </source>
</evidence>
<dbReference type="InterPro" id="IPR005998">
    <property type="entry name" value="Ribosomal_uL30_euk"/>
</dbReference>
<gene>
    <name evidence="7" type="ORF">CYME_CMO310C</name>
</gene>
<feature type="domain" description="Large ribosomal subunit protein uL30 N-terminal eukaryotes" evidence="6">
    <location>
        <begin position="4"/>
        <end position="75"/>
    </location>
</feature>
<keyword evidence="8" id="KW-1185">Reference proteome</keyword>
<dbReference type="CDD" id="cd01657">
    <property type="entry name" value="Ribosomal_L7_archeal_euk"/>
    <property type="match status" value="1"/>
</dbReference>
<dbReference type="eggNOG" id="KOG3184">
    <property type="taxonomic scope" value="Eukaryota"/>
</dbReference>
<feature type="compositionally biased region" description="Basic and acidic residues" evidence="4">
    <location>
        <begin position="8"/>
        <end position="19"/>
    </location>
</feature>
<dbReference type="NCBIfam" id="TIGR01310">
    <property type="entry name" value="uL30_euk"/>
    <property type="match status" value="1"/>
</dbReference>
<sequence length="244" mass="28049">MEQVPESVLKKRVSEEKSKAAHLAKLKAQREKRKKSKEEAIRRAESYVAEYLAKERAVIHARRAARAEGKFYVPEGAKVAFVVRIRGIRGVPPKQRKILQLFRLRQIHNGVFVRINYATLRMLQLIEPYIAYGYPNLKSVRELVYKRGFLKVGKPGGWSRIGITSNDLVERVLGKHGIICVEDIIHELFTCGPKFKIVNQALWPFKLSSPRGGYGRRGKLRHFVEGGSHGNREELINRLIRQMN</sequence>
<dbReference type="FunFam" id="3.30.1390.20:FF:000003">
    <property type="entry name" value="60S ribosomal protein L7"/>
    <property type="match status" value="1"/>
</dbReference>
<dbReference type="InterPro" id="IPR036919">
    <property type="entry name" value="Ribo_uL30_ferredoxin-like_sf"/>
</dbReference>
<dbReference type="Pfam" id="PF08079">
    <property type="entry name" value="Ribosomal_L30_N"/>
    <property type="match status" value="1"/>
</dbReference>
<protein>
    <submittedName>
        <fullName evidence="7">60S ribosomal protein L7</fullName>
    </submittedName>
</protein>
<dbReference type="Gene3D" id="3.30.1390.20">
    <property type="entry name" value="Ribosomal protein L30, ferredoxin-like fold domain"/>
    <property type="match status" value="1"/>
</dbReference>
<reference evidence="7 8" key="1">
    <citation type="journal article" date="2004" name="Nature">
        <title>Genome sequence of the ultrasmall unicellular red alga Cyanidioschyzon merolae 10D.</title>
        <authorList>
            <person name="Matsuzaki M."/>
            <person name="Misumi O."/>
            <person name="Shin-i T."/>
            <person name="Maruyama S."/>
            <person name="Takahara M."/>
            <person name="Miyagishima S."/>
            <person name="Mori T."/>
            <person name="Nishida K."/>
            <person name="Yagisawa F."/>
            <person name="Nishida K."/>
            <person name="Yoshida Y."/>
            <person name="Nishimura Y."/>
            <person name="Nakao S."/>
            <person name="Kobayashi T."/>
            <person name="Momoyama Y."/>
            <person name="Higashiyama T."/>
            <person name="Minoda A."/>
            <person name="Sano M."/>
            <person name="Nomoto H."/>
            <person name="Oishi K."/>
            <person name="Hayashi H."/>
            <person name="Ohta F."/>
            <person name="Nishizaka S."/>
            <person name="Haga S."/>
            <person name="Miura S."/>
            <person name="Morishita T."/>
            <person name="Kabeya Y."/>
            <person name="Terasawa K."/>
            <person name="Suzuki Y."/>
            <person name="Ishii Y."/>
            <person name="Asakawa S."/>
            <person name="Takano H."/>
            <person name="Ohta N."/>
            <person name="Kuroiwa H."/>
            <person name="Tanaka K."/>
            <person name="Shimizu N."/>
            <person name="Sugano S."/>
            <person name="Sato N."/>
            <person name="Nozaki H."/>
            <person name="Ogasawara N."/>
            <person name="Kohara Y."/>
            <person name="Kuroiwa T."/>
        </authorList>
    </citation>
    <scope>NUCLEOTIDE SEQUENCE [LARGE SCALE GENOMIC DNA]</scope>
    <source>
        <strain evidence="7 8">10D</strain>
    </source>
</reference>
<feature type="domain" description="Large ribosomal subunit protein uL30-like ferredoxin-like fold" evidence="5">
    <location>
        <begin position="80"/>
        <end position="130"/>
    </location>
</feature>
<dbReference type="SUPFAM" id="SSF55129">
    <property type="entry name" value="Ribosomal protein L30p/L7e"/>
    <property type="match status" value="1"/>
</dbReference>
<dbReference type="OrthoDB" id="28644at2759"/>
<dbReference type="RefSeq" id="XP_005537675.1">
    <property type="nucleotide sequence ID" value="XM_005537618.1"/>
</dbReference>
<reference evidence="7 8" key="2">
    <citation type="journal article" date="2007" name="BMC Biol.">
        <title>A 100%-complete sequence reveals unusually simple genomic features in the hot-spring red alga Cyanidioschyzon merolae.</title>
        <authorList>
            <person name="Nozaki H."/>
            <person name="Takano H."/>
            <person name="Misumi O."/>
            <person name="Terasawa K."/>
            <person name="Matsuzaki M."/>
            <person name="Maruyama S."/>
            <person name="Nishida K."/>
            <person name="Yagisawa F."/>
            <person name="Yoshida Y."/>
            <person name="Fujiwara T."/>
            <person name="Takio S."/>
            <person name="Tamura K."/>
            <person name="Chung S.J."/>
            <person name="Nakamura S."/>
            <person name="Kuroiwa H."/>
            <person name="Tanaka K."/>
            <person name="Sato N."/>
            <person name="Kuroiwa T."/>
        </authorList>
    </citation>
    <scope>NUCLEOTIDE SEQUENCE [LARGE SCALE GENOMIC DNA]</scope>
    <source>
        <strain evidence="7 8">10D</strain>
    </source>
</reference>
<evidence type="ECO:0000256" key="2">
    <source>
        <dbReference type="ARBA" id="ARBA00022980"/>
    </source>
</evidence>
<dbReference type="OMA" id="IVEPWIA"/>
<dbReference type="EMBL" id="AP006497">
    <property type="protein sequence ID" value="BAM81639.1"/>
    <property type="molecule type" value="Genomic_DNA"/>
</dbReference>
<dbReference type="Gramene" id="CMO310CT">
    <property type="protein sequence ID" value="CMO310CT"/>
    <property type="gene ID" value="CMO310C"/>
</dbReference>
<dbReference type="HOGENOM" id="CLU_055156_0_2_1"/>
<dbReference type="GO" id="GO:0003735">
    <property type="term" value="F:structural constituent of ribosome"/>
    <property type="evidence" value="ECO:0007669"/>
    <property type="project" value="TreeGrafter"/>
</dbReference>
<dbReference type="GO" id="GO:0022625">
    <property type="term" value="C:cytosolic large ribosomal subunit"/>
    <property type="evidence" value="ECO:0007669"/>
    <property type="project" value="TreeGrafter"/>
</dbReference>
<keyword evidence="3" id="KW-0687">Ribonucleoprotein</keyword>
<dbReference type="GO" id="GO:0003723">
    <property type="term" value="F:RNA binding"/>
    <property type="evidence" value="ECO:0007669"/>
    <property type="project" value="InterPro"/>
</dbReference>
<comment type="similarity">
    <text evidence="1">Belongs to the universal ribosomal protein uL30 family.</text>
</comment>
<proteinExistence type="inferred from homology"/>
<keyword evidence="2 7" id="KW-0689">Ribosomal protein</keyword>
<dbReference type="InterPro" id="IPR012988">
    <property type="entry name" value="Ribosomal_uL30_N_euk"/>
</dbReference>
<evidence type="ECO:0000313" key="7">
    <source>
        <dbReference type="EMBL" id="BAM81639.1"/>
    </source>
</evidence>
<dbReference type="InterPro" id="IPR039699">
    <property type="entry name" value="Ribosomal_uL30"/>
</dbReference>
<evidence type="ECO:0000313" key="8">
    <source>
        <dbReference type="Proteomes" id="UP000007014"/>
    </source>
</evidence>
<evidence type="ECO:0000259" key="5">
    <source>
        <dbReference type="Pfam" id="PF00327"/>
    </source>
</evidence>
<feature type="region of interest" description="Disordered" evidence="4">
    <location>
        <begin position="1"/>
        <end position="38"/>
    </location>
</feature>
<dbReference type="PANTHER" id="PTHR11524:SF16">
    <property type="entry name" value="LARGE RIBOSOMAL SUBUNIT PROTEIN UL30"/>
    <property type="match status" value="1"/>
</dbReference>
<dbReference type="PROSITE" id="PS00634">
    <property type="entry name" value="RIBOSOMAL_L30"/>
    <property type="match status" value="1"/>
</dbReference>